<comment type="caution">
    <text evidence="2">The sequence shown here is derived from an EMBL/GenBank/DDBJ whole genome shotgun (WGS) entry which is preliminary data.</text>
</comment>
<dbReference type="Proteomes" id="UP001161017">
    <property type="component" value="Unassembled WGS sequence"/>
</dbReference>
<dbReference type="AlphaFoldDB" id="A0AA43TVD7"/>
<reference evidence="2" key="1">
    <citation type="journal article" date="2023" name="Genome Biol. Evol.">
        <title>First Whole Genome Sequence and Flow Cytometry Genome Size Data for the Lichen-Forming Fungus Ramalina farinacea (Ascomycota).</title>
        <authorList>
            <person name="Llewellyn T."/>
            <person name="Mian S."/>
            <person name="Hill R."/>
            <person name="Leitch I.J."/>
            <person name="Gaya E."/>
        </authorList>
    </citation>
    <scope>NUCLEOTIDE SEQUENCE</scope>
    <source>
        <strain evidence="2">LIQ254RAFAR</strain>
    </source>
</reference>
<organism evidence="2 3">
    <name type="scientific">Ramalina farinacea</name>
    <dbReference type="NCBI Taxonomy" id="258253"/>
    <lineage>
        <taxon>Eukaryota</taxon>
        <taxon>Fungi</taxon>
        <taxon>Dikarya</taxon>
        <taxon>Ascomycota</taxon>
        <taxon>Pezizomycotina</taxon>
        <taxon>Lecanoromycetes</taxon>
        <taxon>OSLEUM clade</taxon>
        <taxon>Lecanoromycetidae</taxon>
        <taxon>Lecanorales</taxon>
        <taxon>Lecanorineae</taxon>
        <taxon>Ramalinaceae</taxon>
        <taxon>Ramalina</taxon>
    </lineage>
</organism>
<protein>
    <submittedName>
        <fullName evidence="2">Uncharacterized protein</fullName>
    </submittedName>
</protein>
<proteinExistence type="predicted"/>
<evidence type="ECO:0000256" key="1">
    <source>
        <dbReference type="SAM" id="MobiDB-lite"/>
    </source>
</evidence>
<feature type="region of interest" description="Disordered" evidence="1">
    <location>
        <begin position="21"/>
        <end position="77"/>
    </location>
</feature>
<dbReference type="EMBL" id="JAPUFD010000001">
    <property type="protein sequence ID" value="MDI1485597.1"/>
    <property type="molecule type" value="Genomic_DNA"/>
</dbReference>
<name>A0AA43TVD7_9LECA</name>
<keyword evidence="3" id="KW-1185">Reference proteome</keyword>
<sequence>MKTSSIQPQFYHLRRKLRQEGKIDAETLLPPTQASNPPALAQPAAEQQPAADEQPAAHEQPAADQRLAAANGPPDSMTQACTIVAERNSLRDEIIGAYEEWEQERENNLCTEFEENGSSASLDDSISLSSTKSTKGVLEIETHDLDTMKSDDYYGGYIDPSRPNPMGPNDTHIIIYGYIPSQALSIQPLCLLDNLVRQTQRNVAGA</sequence>
<feature type="compositionally biased region" description="Low complexity" evidence="1">
    <location>
        <begin position="37"/>
        <end position="65"/>
    </location>
</feature>
<gene>
    <name evidence="2" type="ORF">OHK93_000735</name>
</gene>
<accession>A0AA43TVD7</accession>
<evidence type="ECO:0000313" key="2">
    <source>
        <dbReference type="EMBL" id="MDI1485597.1"/>
    </source>
</evidence>
<evidence type="ECO:0000313" key="3">
    <source>
        <dbReference type="Proteomes" id="UP001161017"/>
    </source>
</evidence>